<proteinExistence type="predicted"/>
<reference evidence="1" key="1">
    <citation type="submission" date="2022-10" db="EMBL/GenBank/DDBJ databases">
        <title>Vagococcus sp. isolated from poultry meat.</title>
        <authorList>
            <person name="Johansson P."/>
            <person name="Bjorkroth J."/>
        </authorList>
    </citation>
    <scope>NUCLEOTIDE SEQUENCE</scope>
    <source>
        <strain evidence="1">STAA11</strain>
    </source>
</reference>
<dbReference type="AlphaFoldDB" id="A0AAF0CTC5"/>
<keyword evidence="2" id="KW-1185">Reference proteome</keyword>
<name>A0AAF0CTC5_9ENTE</name>
<protein>
    <submittedName>
        <fullName evidence="1">Uncharacterized protein</fullName>
    </submittedName>
</protein>
<evidence type="ECO:0000313" key="2">
    <source>
        <dbReference type="Proteomes" id="UP001179647"/>
    </source>
</evidence>
<dbReference type="EMBL" id="CP110232">
    <property type="protein sequence ID" value="WEG72491.1"/>
    <property type="molecule type" value="Genomic_DNA"/>
</dbReference>
<dbReference type="KEGG" id="vie:OL234_05750"/>
<dbReference type="Proteomes" id="UP001179647">
    <property type="component" value="Chromosome"/>
</dbReference>
<sequence>MKKTIFLKELKMTEHIQKNLTEEKITDLTIFTIDSDNIESYEKAKANISKQLSSLNAIQIISFYFGEEVIKAPKFLEFDRTYCYDVIEQTDQTILYDIYDDVQRLVQKALVRKMDNQLIKVDHLNRGKLIRTELLSKGILFKTIEENEDNYFQAGIPVLTHLKEANLFYDQVNNIVANLEVIQKNWLLNANFNVKETTDIPVVIL</sequence>
<organism evidence="1 2">
    <name type="scientific">Vagococcus intermedius</name>
    <dbReference type="NCBI Taxonomy" id="2991418"/>
    <lineage>
        <taxon>Bacteria</taxon>
        <taxon>Bacillati</taxon>
        <taxon>Bacillota</taxon>
        <taxon>Bacilli</taxon>
        <taxon>Lactobacillales</taxon>
        <taxon>Enterococcaceae</taxon>
        <taxon>Vagococcus</taxon>
    </lineage>
</organism>
<evidence type="ECO:0000313" key="1">
    <source>
        <dbReference type="EMBL" id="WEG72491.1"/>
    </source>
</evidence>
<dbReference type="RefSeq" id="WP_275468294.1">
    <property type="nucleotide sequence ID" value="NZ_CP110232.1"/>
</dbReference>
<accession>A0AAF0CTC5</accession>
<gene>
    <name evidence="1" type="ORF">OL234_05750</name>
</gene>